<dbReference type="InterPro" id="IPR006634">
    <property type="entry name" value="TLC-dom"/>
</dbReference>
<accession>A0A3G4ZRG4</accession>
<feature type="transmembrane region" description="Helical" evidence="5">
    <location>
        <begin position="12"/>
        <end position="29"/>
    </location>
</feature>
<keyword evidence="4 5" id="KW-0472">Membrane</keyword>
<dbReference type="Pfam" id="PF03798">
    <property type="entry name" value="TRAM_LAG1_CLN8"/>
    <property type="match status" value="1"/>
</dbReference>
<feature type="transmembrane region" description="Helical" evidence="5">
    <location>
        <begin position="41"/>
        <end position="65"/>
    </location>
</feature>
<reference evidence="7" key="1">
    <citation type="submission" date="2018-10" db="EMBL/GenBank/DDBJ databases">
        <title>Hidden diversity of soil giant viruses.</title>
        <authorList>
            <person name="Schulz F."/>
            <person name="Alteio L."/>
            <person name="Goudeau D."/>
            <person name="Ryan E.M."/>
            <person name="Malmstrom R.R."/>
            <person name="Blanchard J."/>
            <person name="Woyke T."/>
        </authorList>
    </citation>
    <scope>NUCLEOTIDE SEQUENCE</scope>
    <source>
        <strain evidence="7">TEV1</strain>
    </source>
</reference>
<organism evidence="7">
    <name type="scientific">Terrestrivirus sp</name>
    <dbReference type="NCBI Taxonomy" id="2487775"/>
    <lineage>
        <taxon>Viruses</taxon>
        <taxon>Varidnaviria</taxon>
        <taxon>Bamfordvirae</taxon>
        <taxon>Nucleocytoviricota</taxon>
        <taxon>Megaviricetes</taxon>
        <taxon>Imitervirales</taxon>
        <taxon>Mimiviridae</taxon>
        <taxon>Klosneuvirinae</taxon>
    </lineage>
</organism>
<comment type="subcellular location">
    <subcellularLocation>
        <location evidence="1">Membrane</location>
        <topology evidence="1">Multi-pass membrane protein</topology>
    </subcellularLocation>
</comment>
<dbReference type="GO" id="GO:0016020">
    <property type="term" value="C:membrane"/>
    <property type="evidence" value="ECO:0007669"/>
    <property type="project" value="UniProtKB-SubCell"/>
</dbReference>
<dbReference type="EMBL" id="MK071987">
    <property type="protein sequence ID" value="AYV76581.1"/>
    <property type="molecule type" value="Genomic_DNA"/>
</dbReference>
<evidence type="ECO:0000256" key="2">
    <source>
        <dbReference type="ARBA" id="ARBA00022692"/>
    </source>
</evidence>
<evidence type="ECO:0000259" key="6">
    <source>
        <dbReference type="PROSITE" id="PS50922"/>
    </source>
</evidence>
<feature type="transmembrane region" description="Helical" evidence="5">
    <location>
        <begin position="207"/>
        <end position="228"/>
    </location>
</feature>
<dbReference type="GO" id="GO:0055088">
    <property type="term" value="P:lipid homeostasis"/>
    <property type="evidence" value="ECO:0007669"/>
    <property type="project" value="TreeGrafter"/>
</dbReference>
<evidence type="ECO:0000256" key="3">
    <source>
        <dbReference type="ARBA" id="ARBA00022989"/>
    </source>
</evidence>
<evidence type="ECO:0000313" key="7">
    <source>
        <dbReference type="EMBL" id="AYV76581.1"/>
    </source>
</evidence>
<dbReference type="PROSITE" id="PS50922">
    <property type="entry name" value="TLC"/>
    <property type="match status" value="1"/>
</dbReference>
<dbReference type="PANTHER" id="PTHR13439">
    <property type="entry name" value="CT120 PROTEIN"/>
    <property type="match status" value="1"/>
</dbReference>
<proteinExistence type="predicted"/>
<feature type="transmembrane region" description="Helical" evidence="5">
    <location>
        <begin position="177"/>
        <end position="201"/>
    </location>
</feature>
<evidence type="ECO:0000256" key="5">
    <source>
        <dbReference type="SAM" id="Phobius"/>
    </source>
</evidence>
<dbReference type="InterPro" id="IPR050846">
    <property type="entry name" value="TLCD"/>
</dbReference>
<evidence type="ECO:0000256" key="1">
    <source>
        <dbReference type="ARBA" id="ARBA00004141"/>
    </source>
</evidence>
<name>A0A3G4ZRG4_9VIRU</name>
<keyword evidence="3 5" id="KW-1133">Transmembrane helix</keyword>
<protein>
    <recommendedName>
        <fullName evidence="6">TLC domain-containing protein</fullName>
    </recommendedName>
</protein>
<feature type="domain" description="TLC" evidence="6">
    <location>
        <begin position="36"/>
        <end position="240"/>
    </location>
</feature>
<feature type="transmembrane region" description="Helical" evidence="5">
    <location>
        <begin position="77"/>
        <end position="97"/>
    </location>
</feature>
<evidence type="ECO:0000256" key="4">
    <source>
        <dbReference type="ARBA" id="ARBA00023136"/>
    </source>
</evidence>
<feature type="transmembrane region" description="Helical" evidence="5">
    <location>
        <begin position="109"/>
        <end position="131"/>
    </location>
</feature>
<sequence>MMINNYEKNLYIGISTCLFIILRFMLSLITPRLISPKRNYALSLIVATFHSIISGIGSWMCIWSYCNGFEPAQNEISIYFLIFSTSYFIYDILNTMLTLPMNYANLSSIIHHIAVSIFFFCTIPVNCIYMSRYEAMSVNIAVIILGAELTMPTMNLQWIIDTYFVNRNDKIKKFSDILAGINIIVYFMFRILYSNFLLFWIIIPSGILTNIFLVGITATLYLLNHIWFYKIVMKYRLRALNVLIT</sequence>
<keyword evidence="2 5" id="KW-0812">Transmembrane</keyword>
<gene>
    <name evidence="7" type="ORF">Terrestrivirus9_18</name>
</gene>